<feature type="binding site" evidence="13">
    <location>
        <position position="174"/>
    </location>
    <ligand>
        <name>Zn(2+)</name>
        <dbReference type="ChEBI" id="CHEBI:29105"/>
        <note>catalytic</note>
    </ligand>
</feature>
<dbReference type="InterPro" id="IPR034035">
    <property type="entry name" value="Astacin-like_dom"/>
</dbReference>
<keyword evidence="8 13" id="KW-0482">Metalloprotease</keyword>
<evidence type="ECO:0000259" key="16">
    <source>
        <dbReference type="PROSITE" id="PS51670"/>
    </source>
</evidence>
<evidence type="ECO:0000256" key="12">
    <source>
        <dbReference type="PROSITE-ProRule" id="PRU01005"/>
    </source>
</evidence>
<comment type="cofactor">
    <cofactor evidence="13 14">
        <name>Zn(2+)</name>
        <dbReference type="ChEBI" id="CHEBI:29105"/>
    </cofactor>
    <text evidence="13 14">Binds 1 zinc ion per subunit.</text>
</comment>
<dbReference type="InterPro" id="IPR024079">
    <property type="entry name" value="MetalloPept_cat_dom_sf"/>
</dbReference>
<dbReference type="GO" id="GO:0090729">
    <property type="term" value="F:toxin activity"/>
    <property type="evidence" value="ECO:0007669"/>
    <property type="project" value="UniProtKB-KW"/>
</dbReference>
<feature type="domain" description="ShKT" evidence="16">
    <location>
        <begin position="307"/>
        <end position="343"/>
    </location>
</feature>
<dbReference type="GeneID" id="110242676"/>
<feature type="chain" id="PRO_5038166198" description="Metalloendopeptidase" evidence="14">
    <location>
        <begin position="24"/>
        <end position="383"/>
    </location>
</feature>
<dbReference type="SMART" id="SM00235">
    <property type="entry name" value="ZnMc"/>
    <property type="match status" value="1"/>
</dbReference>
<dbReference type="GO" id="GO:0008270">
    <property type="term" value="F:zinc ion binding"/>
    <property type="evidence" value="ECO:0007669"/>
    <property type="project" value="UniProtKB-UniRule"/>
</dbReference>
<dbReference type="SUPFAM" id="SSF55486">
    <property type="entry name" value="Metalloproteases ('zincins'), catalytic domain"/>
    <property type="match status" value="1"/>
</dbReference>
<dbReference type="InterPro" id="IPR001506">
    <property type="entry name" value="Peptidase_M12A"/>
</dbReference>
<dbReference type="OMA" id="VERCEDF"/>
<dbReference type="Gene3D" id="1.10.10.1940">
    <property type="match status" value="1"/>
</dbReference>
<evidence type="ECO:0000256" key="2">
    <source>
        <dbReference type="ARBA" id="ARBA00022656"/>
    </source>
</evidence>
<accession>A0A913XHA4</accession>
<dbReference type="KEGG" id="epa:110242676"/>
<keyword evidence="3 13" id="KW-0645">Protease</keyword>
<dbReference type="PANTHER" id="PTHR10127:SF901">
    <property type="entry name" value="METALLOENDOPEPTIDASE"/>
    <property type="match status" value="1"/>
</dbReference>
<evidence type="ECO:0000256" key="4">
    <source>
        <dbReference type="ARBA" id="ARBA00022723"/>
    </source>
</evidence>
<keyword evidence="6 13" id="KW-0378">Hydrolase</keyword>
<organism evidence="18 19">
    <name type="scientific">Exaiptasia diaphana</name>
    <name type="common">Tropical sea anemone</name>
    <name type="synonym">Aiptasia pulchella</name>
    <dbReference type="NCBI Taxonomy" id="2652724"/>
    <lineage>
        <taxon>Eukaryota</taxon>
        <taxon>Metazoa</taxon>
        <taxon>Cnidaria</taxon>
        <taxon>Anthozoa</taxon>
        <taxon>Hexacorallia</taxon>
        <taxon>Actiniaria</taxon>
        <taxon>Aiptasiidae</taxon>
        <taxon>Exaiptasia</taxon>
    </lineage>
</organism>
<evidence type="ECO:0000256" key="10">
    <source>
        <dbReference type="ARBA" id="ARBA00023157"/>
    </source>
</evidence>
<reference evidence="18" key="1">
    <citation type="submission" date="2022-11" db="UniProtKB">
        <authorList>
            <consortium name="EnsemblMetazoa"/>
        </authorList>
    </citation>
    <scope>IDENTIFICATION</scope>
</reference>
<keyword evidence="4 13" id="KW-0479">Metal-binding</keyword>
<feature type="active site" evidence="13">
    <location>
        <position position="171"/>
    </location>
</feature>
<feature type="compositionally biased region" description="Pro residues" evidence="15">
    <location>
        <begin position="277"/>
        <end position="302"/>
    </location>
</feature>
<keyword evidence="10" id="KW-1015">Disulfide bond</keyword>
<evidence type="ECO:0000259" key="17">
    <source>
        <dbReference type="PROSITE" id="PS51864"/>
    </source>
</evidence>
<dbReference type="Gene3D" id="3.40.390.10">
    <property type="entry name" value="Collagenase (Catalytic Domain)"/>
    <property type="match status" value="1"/>
</dbReference>
<keyword evidence="5 14" id="KW-0732">Signal</keyword>
<dbReference type="EC" id="3.4.24.-" evidence="14"/>
<sequence>MVTIMKVKFFLIVVAVSCGLVSGFQDYQDIPLEIEQNDPAGEYKPEENQNRGKEKMFEEGDIHLDKSTKEILANLQSNARDAIRNPVKHWPRGVVPYRFGGVSSRVRSAFQQAINDYNRKTCIRIVPRTTQRDYILVVSEGGCWSAIGRSGGAQKLSLGRGCENKGTAIHELMHALGFFHEQSRIDRDRYITIVWNNIRQSMQYNFRKYRHGEADTLNEPYDYKSVMHYPRRAFSINGRDTIVPKRGGVQLGQRHGFSRIDLRQINKLYKCGVKPNTPRPRPPTRPPVRPPTRPPIRPPTRPPVGSCTDKHWKCRSWAKGRYCSSWRYRQYMKTNCKKSCGYCGGVKPTCRDTGSRCRRYNLRYYCRYNRYYLWYCKKTCGRC</sequence>
<evidence type="ECO:0000256" key="3">
    <source>
        <dbReference type="ARBA" id="ARBA00022670"/>
    </source>
</evidence>
<evidence type="ECO:0000256" key="5">
    <source>
        <dbReference type="ARBA" id="ARBA00022729"/>
    </source>
</evidence>
<name>A0A913XHA4_EXADI</name>
<feature type="signal peptide" evidence="14">
    <location>
        <begin position="1"/>
        <end position="23"/>
    </location>
</feature>
<comment type="caution">
    <text evidence="12">Lacks conserved residue(s) required for the propagation of feature annotation.</text>
</comment>
<dbReference type="PANTHER" id="PTHR10127">
    <property type="entry name" value="DISCOIDIN, CUB, EGF, LAMININ , AND ZINC METALLOPROTEASE DOMAIN CONTAINING"/>
    <property type="match status" value="1"/>
</dbReference>
<keyword evidence="2" id="KW-0800">Toxin</keyword>
<dbReference type="CDD" id="cd04280">
    <property type="entry name" value="ZnMc_astacin_like"/>
    <property type="match status" value="1"/>
</dbReference>
<dbReference type="InterPro" id="IPR006026">
    <property type="entry name" value="Peptidase_Metallo"/>
</dbReference>
<dbReference type="Proteomes" id="UP000887567">
    <property type="component" value="Unplaced"/>
</dbReference>
<protein>
    <recommendedName>
        <fullName evidence="14">Metalloendopeptidase</fullName>
        <ecNumber evidence="14">3.4.24.-</ecNumber>
    </recommendedName>
</protein>
<proteinExistence type="predicted"/>
<comment type="function">
    <text evidence="1">Metalloprotease.</text>
</comment>
<keyword evidence="9" id="KW-0865">Zymogen</keyword>
<feature type="binding site" evidence="13">
    <location>
        <position position="170"/>
    </location>
    <ligand>
        <name>Zn(2+)</name>
        <dbReference type="ChEBI" id="CHEBI:29105"/>
        <note>catalytic</note>
    </ligand>
</feature>
<feature type="domain" description="Peptidase M12A" evidence="17">
    <location>
        <begin position="81"/>
        <end position="272"/>
    </location>
</feature>
<keyword evidence="19" id="KW-1185">Reference proteome</keyword>
<evidence type="ECO:0000256" key="6">
    <source>
        <dbReference type="ARBA" id="ARBA00022801"/>
    </source>
</evidence>
<dbReference type="GO" id="GO:0006508">
    <property type="term" value="P:proteolysis"/>
    <property type="evidence" value="ECO:0007669"/>
    <property type="project" value="UniProtKB-KW"/>
</dbReference>
<feature type="region of interest" description="Disordered" evidence="15">
    <location>
        <begin position="272"/>
        <end position="304"/>
    </location>
</feature>
<evidence type="ECO:0000256" key="13">
    <source>
        <dbReference type="PROSITE-ProRule" id="PRU01211"/>
    </source>
</evidence>
<dbReference type="OrthoDB" id="6021569at2759"/>
<dbReference type="SMART" id="SM00254">
    <property type="entry name" value="ShKT"/>
    <property type="match status" value="2"/>
</dbReference>
<dbReference type="AlphaFoldDB" id="A0A913XHA4"/>
<evidence type="ECO:0000313" key="19">
    <source>
        <dbReference type="Proteomes" id="UP000887567"/>
    </source>
</evidence>
<feature type="binding site" evidence="13">
    <location>
        <position position="180"/>
    </location>
    <ligand>
        <name>Zn(2+)</name>
        <dbReference type="ChEBI" id="CHEBI:29105"/>
        <note>catalytic</note>
    </ligand>
</feature>
<evidence type="ECO:0000256" key="8">
    <source>
        <dbReference type="ARBA" id="ARBA00023049"/>
    </source>
</evidence>
<dbReference type="PRINTS" id="PR00480">
    <property type="entry name" value="ASTACIN"/>
</dbReference>
<evidence type="ECO:0000256" key="1">
    <source>
        <dbReference type="ARBA" id="ARBA00002657"/>
    </source>
</evidence>
<evidence type="ECO:0000256" key="11">
    <source>
        <dbReference type="ARBA" id="ARBA00023180"/>
    </source>
</evidence>
<dbReference type="PROSITE" id="PS51670">
    <property type="entry name" value="SHKT"/>
    <property type="match status" value="1"/>
</dbReference>
<evidence type="ECO:0000313" key="18">
    <source>
        <dbReference type="EnsemblMetazoa" id="XP_020904350.1"/>
    </source>
</evidence>
<evidence type="ECO:0000256" key="14">
    <source>
        <dbReference type="RuleBase" id="RU361183"/>
    </source>
</evidence>
<dbReference type="GO" id="GO:0004222">
    <property type="term" value="F:metalloendopeptidase activity"/>
    <property type="evidence" value="ECO:0007669"/>
    <property type="project" value="UniProtKB-UniRule"/>
</dbReference>
<keyword evidence="11" id="KW-0325">Glycoprotein</keyword>
<evidence type="ECO:0000256" key="7">
    <source>
        <dbReference type="ARBA" id="ARBA00022833"/>
    </source>
</evidence>
<dbReference type="Pfam" id="PF01549">
    <property type="entry name" value="ShK"/>
    <property type="match status" value="2"/>
</dbReference>
<keyword evidence="7 13" id="KW-0862">Zinc</keyword>
<dbReference type="InterPro" id="IPR003582">
    <property type="entry name" value="ShKT_dom"/>
</dbReference>
<dbReference type="FunFam" id="3.40.390.10:FF:000015">
    <property type="entry name" value="Meprin A subunit"/>
    <property type="match status" value="1"/>
</dbReference>
<dbReference type="Pfam" id="PF01400">
    <property type="entry name" value="Astacin"/>
    <property type="match status" value="1"/>
</dbReference>
<dbReference type="EnsemblMetazoa" id="XM_021048691.2">
    <property type="protein sequence ID" value="XP_020904350.1"/>
    <property type="gene ID" value="LOC110242676"/>
</dbReference>
<dbReference type="PROSITE" id="PS51864">
    <property type="entry name" value="ASTACIN"/>
    <property type="match status" value="1"/>
</dbReference>
<evidence type="ECO:0000256" key="15">
    <source>
        <dbReference type="SAM" id="MobiDB-lite"/>
    </source>
</evidence>
<evidence type="ECO:0000256" key="9">
    <source>
        <dbReference type="ARBA" id="ARBA00023145"/>
    </source>
</evidence>
<dbReference type="RefSeq" id="XP_020904350.1">
    <property type="nucleotide sequence ID" value="XM_021048691.2"/>
</dbReference>